<sequence>MFAYCLQCIRGKALFFISNNASHSKKAFILTPHSRRFHASAPTAPPPRILPRASNADNLQPAAPRDAAPHKSAAPPSRVTPLRTTTPPLSSACGPRARSAPPRSASSSAHRFGDGGGRGSGSPRPRLAALRAAPIAHRHSSARVGPRRASSSRGLASPSRELQSWACLSVARGPSPRLPASLRRLELPPRARL</sequence>
<dbReference type="Proteomes" id="UP001054889">
    <property type="component" value="Unassembled WGS sequence"/>
</dbReference>
<evidence type="ECO:0000313" key="3">
    <source>
        <dbReference type="Proteomes" id="UP001054889"/>
    </source>
</evidence>
<reference evidence="2" key="2">
    <citation type="submission" date="2021-12" db="EMBL/GenBank/DDBJ databases">
        <title>Resequencing data analysis of finger millet.</title>
        <authorList>
            <person name="Hatakeyama M."/>
            <person name="Aluri S."/>
            <person name="Balachadran M.T."/>
            <person name="Sivarajan S.R."/>
            <person name="Poveda L."/>
            <person name="Shimizu-Inatsugi R."/>
            <person name="Schlapbach R."/>
            <person name="Sreeman S.M."/>
            <person name="Shimizu K.K."/>
        </authorList>
    </citation>
    <scope>NUCLEOTIDE SEQUENCE</scope>
</reference>
<comment type="caution">
    <text evidence="2">The sequence shown here is derived from an EMBL/GenBank/DDBJ whole genome shotgun (WGS) entry which is preliminary data.</text>
</comment>
<name>A0AAV5FDM5_ELECO</name>
<protein>
    <submittedName>
        <fullName evidence="2">Uncharacterized protein</fullName>
    </submittedName>
</protein>
<keyword evidence="3" id="KW-1185">Reference proteome</keyword>
<dbReference type="AlphaFoldDB" id="A0AAV5FDM5"/>
<reference evidence="2" key="1">
    <citation type="journal article" date="2018" name="DNA Res.">
        <title>Multiple hybrid de novo genome assembly of finger millet, an orphan allotetraploid crop.</title>
        <authorList>
            <person name="Hatakeyama M."/>
            <person name="Aluri S."/>
            <person name="Balachadran M.T."/>
            <person name="Sivarajan S.R."/>
            <person name="Patrignani A."/>
            <person name="Gruter S."/>
            <person name="Poveda L."/>
            <person name="Shimizu-Inatsugi R."/>
            <person name="Baeten J."/>
            <person name="Francoijs K.J."/>
            <person name="Nataraja K.N."/>
            <person name="Reddy Y.A.N."/>
            <person name="Phadnis S."/>
            <person name="Ravikumar R.L."/>
            <person name="Schlapbach R."/>
            <person name="Sreeman S.M."/>
            <person name="Shimizu K.K."/>
        </authorList>
    </citation>
    <scope>NUCLEOTIDE SEQUENCE</scope>
</reference>
<feature type="region of interest" description="Disordered" evidence="1">
    <location>
        <begin position="38"/>
        <end position="161"/>
    </location>
</feature>
<feature type="compositionally biased region" description="Low complexity" evidence="1">
    <location>
        <begin position="121"/>
        <end position="134"/>
    </location>
</feature>
<accession>A0AAV5FDM5</accession>
<gene>
    <name evidence="2" type="primary">gb21639</name>
    <name evidence="2" type="ORF">PR202_gb21639</name>
</gene>
<evidence type="ECO:0000313" key="2">
    <source>
        <dbReference type="EMBL" id="GJN33077.1"/>
    </source>
</evidence>
<evidence type="ECO:0000256" key="1">
    <source>
        <dbReference type="SAM" id="MobiDB-lite"/>
    </source>
</evidence>
<dbReference type="EMBL" id="BQKI01000084">
    <property type="protein sequence ID" value="GJN33077.1"/>
    <property type="molecule type" value="Genomic_DNA"/>
</dbReference>
<proteinExistence type="predicted"/>
<organism evidence="2 3">
    <name type="scientific">Eleusine coracana subsp. coracana</name>
    <dbReference type="NCBI Taxonomy" id="191504"/>
    <lineage>
        <taxon>Eukaryota</taxon>
        <taxon>Viridiplantae</taxon>
        <taxon>Streptophyta</taxon>
        <taxon>Embryophyta</taxon>
        <taxon>Tracheophyta</taxon>
        <taxon>Spermatophyta</taxon>
        <taxon>Magnoliopsida</taxon>
        <taxon>Liliopsida</taxon>
        <taxon>Poales</taxon>
        <taxon>Poaceae</taxon>
        <taxon>PACMAD clade</taxon>
        <taxon>Chloridoideae</taxon>
        <taxon>Cynodonteae</taxon>
        <taxon>Eleusininae</taxon>
        <taxon>Eleusine</taxon>
    </lineage>
</organism>
<feature type="compositionally biased region" description="Low complexity" evidence="1">
    <location>
        <begin position="75"/>
        <end position="109"/>
    </location>
</feature>